<dbReference type="InterPro" id="IPR023090">
    <property type="entry name" value="UPF0702_alpha/beta_dom_sf"/>
</dbReference>
<gene>
    <name evidence="11" type="ORF">BDLFYP24_01311</name>
    <name evidence="10" type="ORF">GBB04_03265</name>
</gene>
<dbReference type="InterPro" id="IPR007353">
    <property type="entry name" value="DUF421"/>
</dbReference>
<evidence type="ECO:0000256" key="7">
    <source>
        <dbReference type="SAM" id="Phobius"/>
    </source>
</evidence>
<feature type="transmembrane region" description="Helical" evidence="7">
    <location>
        <begin position="6"/>
        <end position="24"/>
    </location>
</feature>
<dbReference type="AlphaFoldDB" id="A0A6N2S8W3"/>
<evidence type="ECO:0000313" key="10">
    <source>
        <dbReference type="EMBL" id="KAB7462012.1"/>
    </source>
</evidence>
<feature type="domain" description="YetF C-terminal" evidence="8">
    <location>
        <begin position="85"/>
        <end position="201"/>
    </location>
</feature>
<dbReference type="EMBL" id="WDPD01000002">
    <property type="protein sequence ID" value="KAB7462012.1"/>
    <property type="molecule type" value="Genomic_DNA"/>
</dbReference>
<dbReference type="EMBL" id="CACRSP010000003">
    <property type="protein sequence ID" value="VYS87870.1"/>
    <property type="molecule type" value="Genomic_DNA"/>
</dbReference>
<feature type="domain" description="YetF-like N-terminal transmembrane" evidence="9">
    <location>
        <begin position="5"/>
        <end position="78"/>
    </location>
</feature>
<reference evidence="11" key="2">
    <citation type="submission" date="2019-11" db="EMBL/GenBank/DDBJ databases">
        <authorList>
            <person name="Feng L."/>
        </authorList>
    </citation>
    <scope>NUCLEOTIDE SEQUENCE</scope>
    <source>
        <strain evidence="11">BdentiumLFYP24</strain>
    </source>
</reference>
<keyword evidence="4 7" id="KW-0812">Transmembrane</keyword>
<evidence type="ECO:0000313" key="11">
    <source>
        <dbReference type="EMBL" id="VYS87870.1"/>
    </source>
</evidence>
<organism evidence="11">
    <name type="scientific">Bifidobacterium dentium</name>
    <dbReference type="NCBI Taxonomy" id="1689"/>
    <lineage>
        <taxon>Bacteria</taxon>
        <taxon>Bacillati</taxon>
        <taxon>Actinomycetota</taxon>
        <taxon>Actinomycetes</taxon>
        <taxon>Bifidobacteriales</taxon>
        <taxon>Bifidobacteriaceae</taxon>
        <taxon>Bifidobacterium</taxon>
    </lineage>
</organism>
<dbReference type="PANTHER" id="PTHR34582">
    <property type="entry name" value="UPF0702 TRANSMEMBRANE PROTEIN YCAP"/>
    <property type="match status" value="1"/>
</dbReference>
<dbReference type="RefSeq" id="WP_034518356.1">
    <property type="nucleotide sequence ID" value="NZ_CACRSP010000003.1"/>
</dbReference>
<protein>
    <submittedName>
        <fullName evidence="10">DUF421 domain-containing protein</fullName>
    </submittedName>
</protein>
<evidence type="ECO:0000256" key="1">
    <source>
        <dbReference type="ARBA" id="ARBA00004651"/>
    </source>
</evidence>
<evidence type="ECO:0000256" key="6">
    <source>
        <dbReference type="ARBA" id="ARBA00023136"/>
    </source>
</evidence>
<proteinExistence type="inferred from homology"/>
<keyword evidence="6 7" id="KW-0472">Membrane</keyword>
<dbReference type="InterPro" id="IPR048454">
    <property type="entry name" value="YetF_N"/>
</dbReference>
<evidence type="ECO:0000313" key="12">
    <source>
        <dbReference type="Proteomes" id="UP000429211"/>
    </source>
</evidence>
<evidence type="ECO:0000256" key="3">
    <source>
        <dbReference type="ARBA" id="ARBA00022475"/>
    </source>
</evidence>
<evidence type="ECO:0000256" key="4">
    <source>
        <dbReference type="ARBA" id="ARBA00022692"/>
    </source>
</evidence>
<evidence type="ECO:0000259" key="8">
    <source>
        <dbReference type="Pfam" id="PF04239"/>
    </source>
</evidence>
<dbReference type="Pfam" id="PF20730">
    <property type="entry name" value="YetF_N"/>
    <property type="match status" value="1"/>
</dbReference>
<reference evidence="10 12" key="1">
    <citation type="journal article" date="2019" name="Nat. Med.">
        <title>A library of human gut bacterial isolates paired with longitudinal multiomics data enables mechanistic microbiome research.</title>
        <authorList>
            <person name="Poyet M."/>
            <person name="Groussin M."/>
            <person name="Gibbons S.M."/>
            <person name="Avila-Pacheco J."/>
            <person name="Jiang X."/>
            <person name="Kearney S.M."/>
            <person name="Perrotta A.R."/>
            <person name="Berdy B."/>
            <person name="Zhao S."/>
            <person name="Lieberman T.D."/>
            <person name="Swanson P.K."/>
            <person name="Smith M."/>
            <person name="Roesemann S."/>
            <person name="Alexander J.E."/>
            <person name="Rich S.A."/>
            <person name="Livny J."/>
            <person name="Vlamakis H."/>
            <person name="Clish C."/>
            <person name="Bullock K."/>
            <person name="Deik A."/>
            <person name="Scott J."/>
            <person name="Pierce K.A."/>
            <person name="Xavier R.J."/>
            <person name="Alm E.J."/>
        </authorList>
    </citation>
    <scope>NUCLEOTIDE SEQUENCE [LARGE SCALE GENOMIC DNA]</scope>
    <source>
        <strain evidence="10 12">BIOML-A2</strain>
    </source>
</reference>
<dbReference type="Gene3D" id="3.30.240.20">
    <property type="entry name" value="bsu07140 like domains"/>
    <property type="match status" value="2"/>
</dbReference>
<name>A0A6N2S8W3_9BIFI</name>
<comment type="subcellular location">
    <subcellularLocation>
        <location evidence="1">Cell membrane</location>
        <topology evidence="1">Multi-pass membrane protein</topology>
    </subcellularLocation>
</comment>
<dbReference type="GO" id="GO:0005886">
    <property type="term" value="C:plasma membrane"/>
    <property type="evidence" value="ECO:0007669"/>
    <property type="project" value="UniProtKB-SubCell"/>
</dbReference>
<dbReference type="PANTHER" id="PTHR34582:SF6">
    <property type="entry name" value="UPF0702 TRANSMEMBRANE PROTEIN YCAP"/>
    <property type="match status" value="1"/>
</dbReference>
<comment type="similarity">
    <text evidence="2">Belongs to the UPF0702 family.</text>
</comment>
<dbReference type="Proteomes" id="UP000429211">
    <property type="component" value="Unassembled WGS sequence"/>
</dbReference>
<accession>A0A6N2S8W3</accession>
<evidence type="ECO:0000259" key="9">
    <source>
        <dbReference type="Pfam" id="PF20730"/>
    </source>
</evidence>
<keyword evidence="5 7" id="KW-1133">Transmembrane helix</keyword>
<evidence type="ECO:0000256" key="5">
    <source>
        <dbReference type="ARBA" id="ARBA00022989"/>
    </source>
</evidence>
<evidence type="ECO:0000256" key="2">
    <source>
        <dbReference type="ARBA" id="ARBA00006448"/>
    </source>
</evidence>
<sequence>MGFYTLTIIKFSLGMLVMILQINILGKREFSLNTPLNQVQNYVLGGIIGGVIYNPSVTVLQFLIVLLIWSLVIVAAKLLFGSSGTLRRAIACQPELLVCDGKVDIARCAKVGLTAEQLSGSLREKGIPSVADVEAVVMETDGRLTIRVAGTRDGSPLLPLVSDGHLVRDGLKLAGRDETWVTERLREQGYGSVRQVFLAELVDGSLEVVPFSDAARSMA</sequence>
<feature type="transmembrane region" description="Helical" evidence="7">
    <location>
        <begin position="59"/>
        <end position="80"/>
    </location>
</feature>
<dbReference type="Pfam" id="PF04239">
    <property type="entry name" value="DUF421"/>
    <property type="match status" value="1"/>
</dbReference>
<keyword evidence="3" id="KW-1003">Cell membrane</keyword>